<dbReference type="OrthoDB" id="17212at2759"/>
<dbReference type="STRING" id="1664694.A0A0N0NMY2"/>
<feature type="region of interest" description="Disordered" evidence="2">
    <location>
        <begin position="1"/>
        <end position="57"/>
    </location>
</feature>
<feature type="compositionally biased region" description="Polar residues" evidence="2">
    <location>
        <begin position="196"/>
        <end position="206"/>
    </location>
</feature>
<evidence type="ECO:0000313" key="4">
    <source>
        <dbReference type="Proteomes" id="UP000038010"/>
    </source>
</evidence>
<protein>
    <recommendedName>
        <fullName evidence="5">Calcipressin-like protein</fullName>
    </recommendedName>
</protein>
<dbReference type="SUPFAM" id="SSF54928">
    <property type="entry name" value="RNA-binding domain, RBD"/>
    <property type="match status" value="1"/>
</dbReference>
<dbReference type="GO" id="GO:0003676">
    <property type="term" value="F:nucleic acid binding"/>
    <property type="evidence" value="ECO:0007669"/>
    <property type="project" value="InterPro"/>
</dbReference>
<dbReference type="VEuPathDB" id="FungiDB:AB675_10777"/>
<dbReference type="InterPro" id="IPR006931">
    <property type="entry name" value="Calcipressin"/>
</dbReference>
<dbReference type="AlphaFoldDB" id="A0A0N0NMY2"/>
<evidence type="ECO:0000256" key="1">
    <source>
        <dbReference type="ARBA" id="ARBA00008209"/>
    </source>
</evidence>
<keyword evidence="4" id="KW-1185">Reference proteome</keyword>
<comment type="caution">
    <text evidence="3">The sequence shown here is derived from an EMBL/GenBank/DDBJ whole genome shotgun (WGS) entry which is preliminary data.</text>
</comment>
<dbReference type="PANTHER" id="PTHR10300:SF14">
    <property type="entry name" value="PROTEIN SARAH"/>
    <property type="match status" value="1"/>
</dbReference>
<dbReference type="GO" id="GO:0005634">
    <property type="term" value="C:nucleus"/>
    <property type="evidence" value="ECO:0007669"/>
    <property type="project" value="TreeGrafter"/>
</dbReference>
<dbReference type="GeneID" id="28731449"/>
<feature type="compositionally biased region" description="Low complexity" evidence="2">
    <location>
        <begin position="12"/>
        <end position="48"/>
    </location>
</feature>
<sequence length="277" mass="29978">MATSPTRPQPSPIDTTIHTPSPPTSSTSTPQTKRSRSALSLDLSTLPPLTSPSPPSNTLLITRLSDPKIFHPASLATIREHISSIAPLNSFSPLKSMHRIIVSFFDDASAIAVRQSVDGTAFSSSNTEPSVAKCYFGEPTPINQETKYLERPDAGRLFFISPPPSPPVGWEMRMEDAPNKSVHAEDLASKLSALTSRLSSSNNNEDVSPIEEQYTADELSQKLKSTHTRKRSTEDMLTTPTSAAPNNNGSSPKKIRSRSSTLIYDPKAHGDSPGYPP</sequence>
<name>A0A0N0NMY2_9EURO</name>
<dbReference type="PANTHER" id="PTHR10300">
    <property type="entry name" value="CALCIPRESSIN"/>
    <property type="match status" value="1"/>
</dbReference>
<dbReference type="Gene3D" id="3.30.70.330">
    <property type="match status" value="1"/>
</dbReference>
<accession>A0A0N0NMY2</accession>
<feature type="compositionally biased region" description="Polar residues" evidence="2">
    <location>
        <begin position="235"/>
        <end position="251"/>
    </location>
</feature>
<dbReference type="FunFam" id="3.30.70.330:FF:000503">
    <property type="entry name" value="Calcineurin binding protein, putative"/>
    <property type="match status" value="1"/>
</dbReference>
<dbReference type="GO" id="GO:0008597">
    <property type="term" value="F:calcium-dependent protein serine/threonine phosphatase regulator activity"/>
    <property type="evidence" value="ECO:0007669"/>
    <property type="project" value="TreeGrafter"/>
</dbReference>
<evidence type="ECO:0000256" key="2">
    <source>
        <dbReference type="SAM" id="MobiDB-lite"/>
    </source>
</evidence>
<dbReference type="Pfam" id="PF04847">
    <property type="entry name" value="Calcipressin"/>
    <property type="match status" value="1"/>
</dbReference>
<evidence type="ECO:0008006" key="5">
    <source>
        <dbReference type="Google" id="ProtNLM"/>
    </source>
</evidence>
<feature type="region of interest" description="Disordered" evidence="2">
    <location>
        <begin position="196"/>
        <end position="277"/>
    </location>
</feature>
<dbReference type="GO" id="GO:0019722">
    <property type="term" value="P:calcium-mediated signaling"/>
    <property type="evidence" value="ECO:0007669"/>
    <property type="project" value="InterPro"/>
</dbReference>
<organism evidence="3 4">
    <name type="scientific">Cyphellophora attinorum</name>
    <dbReference type="NCBI Taxonomy" id="1664694"/>
    <lineage>
        <taxon>Eukaryota</taxon>
        <taxon>Fungi</taxon>
        <taxon>Dikarya</taxon>
        <taxon>Ascomycota</taxon>
        <taxon>Pezizomycotina</taxon>
        <taxon>Eurotiomycetes</taxon>
        <taxon>Chaetothyriomycetidae</taxon>
        <taxon>Chaetothyriales</taxon>
        <taxon>Cyphellophoraceae</taxon>
        <taxon>Cyphellophora</taxon>
    </lineage>
</organism>
<reference evidence="3 4" key="1">
    <citation type="submission" date="2015-06" db="EMBL/GenBank/DDBJ databases">
        <title>Draft genome of the ant-associated black yeast Phialophora attae CBS 131958.</title>
        <authorList>
            <person name="Moreno L.F."/>
            <person name="Stielow B.J."/>
            <person name="de Hoog S."/>
            <person name="Vicente V.A."/>
            <person name="Weiss V.A."/>
            <person name="de Vries M."/>
            <person name="Cruz L.M."/>
            <person name="Souza E.M."/>
        </authorList>
    </citation>
    <scope>NUCLEOTIDE SEQUENCE [LARGE SCALE GENOMIC DNA]</scope>
    <source>
        <strain evidence="3 4">CBS 131958</strain>
    </source>
</reference>
<dbReference type="InterPro" id="IPR035979">
    <property type="entry name" value="RBD_domain_sf"/>
</dbReference>
<dbReference type="RefSeq" id="XP_018000841.1">
    <property type="nucleotide sequence ID" value="XM_018139569.1"/>
</dbReference>
<proteinExistence type="inferred from homology"/>
<gene>
    <name evidence="3" type="ORF">AB675_10777</name>
</gene>
<dbReference type="GO" id="GO:0005737">
    <property type="term" value="C:cytoplasm"/>
    <property type="evidence" value="ECO:0007669"/>
    <property type="project" value="TreeGrafter"/>
</dbReference>
<dbReference type="Proteomes" id="UP000038010">
    <property type="component" value="Unassembled WGS sequence"/>
</dbReference>
<dbReference type="EMBL" id="LFJN01000011">
    <property type="protein sequence ID" value="KPI40878.1"/>
    <property type="molecule type" value="Genomic_DNA"/>
</dbReference>
<comment type="similarity">
    <text evidence="1">Belongs to the RCAN family.</text>
</comment>
<dbReference type="InterPro" id="IPR012677">
    <property type="entry name" value="Nucleotide-bd_a/b_plait_sf"/>
</dbReference>
<evidence type="ECO:0000313" key="3">
    <source>
        <dbReference type="EMBL" id="KPI40878.1"/>
    </source>
</evidence>